<dbReference type="InterPro" id="IPR052032">
    <property type="entry name" value="ATP-dep_AA_Ligase"/>
</dbReference>
<gene>
    <name evidence="7" type="ORF">SO694_00039223</name>
</gene>
<dbReference type="Pfam" id="PF13535">
    <property type="entry name" value="ATP-grasp_4"/>
    <property type="match status" value="1"/>
</dbReference>
<keyword evidence="2 4" id="KW-0547">Nucleotide-binding</keyword>
<dbReference type="SUPFAM" id="SSF56059">
    <property type="entry name" value="Glutathione synthetase ATP-binding domain-like"/>
    <property type="match status" value="1"/>
</dbReference>
<keyword evidence="1" id="KW-0436">Ligase</keyword>
<organism evidence="7 8">
    <name type="scientific">Aureococcus anophagefferens</name>
    <name type="common">Harmful bloom alga</name>
    <dbReference type="NCBI Taxonomy" id="44056"/>
    <lineage>
        <taxon>Eukaryota</taxon>
        <taxon>Sar</taxon>
        <taxon>Stramenopiles</taxon>
        <taxon>Ochrophyta</taxon>
        <taxon>Pelagophyceae</taxon>
        <taxon>Pelagomonadales</taxon>
        <taxon>Pelagomonadaceae</taxon>
        <taxon>Aureococcus</taxon>
    </lineage>
</organism>
<evidence type="ECO:0000256" key="2">
    <source>
        <dbReference type="ARBA" id="ARBA00022741"/>
    </source>
</evidence>
<keyword evidence="8" id="KW-1185">Reference proteome</keyword>
<proteinExistence type="predicted"/>
<dbReference type="PANTHER" id="PTHR43585">
    <property type="entry name" value="FUMIPYRROLE BIOSYNTHESIS PROTEIN C"/>
    <property type="match status" value="1"/>
</dbReference>
<dbReference type="InterPro" id="IPR011761">
    <property type="entry name" value="ATP-grasp"/>
</dbReference>
<evidence type="ECO:0000259" key="6">
    <source>
        <dbReference type="PROSITE" id="PS50975"/>
    </source>
</evidence>
<dbReference type="InterPro" id="IPR041472">
    <property type="entry name" value="BL00235/CARNS1_N"/>
</dbReference>
<dbReference type="Gene3D" id="3.40.50.20">
    <property type="match status" value="1"/>
</dbReference>
<protein>
    <recommendedName>
        <fullName evidence="6">ATP-grasp domain-containing protein</fullName>
    </recommendedName>
</protein>
<dbReference type="EMBL" id="JBBJCI010000364">
    <property type="protein sequence ID" value="KAK7233069.1"/>
    <property type="molecule type" value="Genomic_DNA"/>
</dbReference>
<sequence length="537" mass="56487">MASLASKAANEGFAPLTRRRSSSFRQKQESSEFGDKSRQHFLKEQIVKGPERALPPQASAGARAAAASNALHYSLKARIPEELAATPGAGGQQLRRVMLHGATIVFVTPGYAGKRFIYERARELGVRSVIIDEPGSWAEGLVGAGVIAKFLPLNLERDSEAVLADCVSAVRGLARDAEVGMPAGVCTFCELSVPLVARLAEALGLPGPSSKAVDTARDKHKTRGAMRAAGLPSPECFKVECADDLAAAAQKVGFPAVLKPLNGAASLGVKKVASENELKRSYDEVRKEMDETVVTSGALVKKDKGADSPPPEKVDFLFEEYLDGPEVDVDVVMARGRPAYAKVVDNGPTAEPYFAETWGLCPSLLKEADQAALEQLAVDALAACGFEVGVFHVECKLTSRGPRLIEINARMGGGQVRKTHLLCSGVDLVEETLFTAVGIPCNPHVVPGKAVAYTYVTSPESGVAAGVAAQAAALAASDPLVVYAKPLVADGAAVVGANDALPDWILDVMTTHDDPKAALDHVLGLATTLDMAKLVIH</sequence>
<evidence type="ECO:0000256" key="5">
    <source>
        <dbReference type="SAM" id="MobiDB-lite"/>
    </source>
</evidence>
<dbReference type="Proteomes" id="UP001363151">
    <property type="component" value="Unassembled WGS sequence"/>
</dbReference>
<name>A0ABR1FLL1_AURAN</name>
<keyword evidence="3 4" id="KW-0067">ATP-binding</keyword>
<feature type="region of interest" description="Disordered" evidence="5">
    <location>
        <begin position="1"/>
        <end position="40"/>
    </location>
</feature>
<accession>A0ABR1FLL1</accession>
<dbReference type="PANTHER" id="PTHR43585:SF2">
    <property type="entry name" value="ATP-GRASP ENZYME FSQD"/>
    <property type="match status" value="1"/>
</dbReference>
<dbReference type="Gene3D" id="3.30.470.20">
    <property type="entry name" value="ATP-grasp fold, B domain"/>
    <property type="match status" value="1"/>
</dbReference>
<evidence type="ECO:0000256" key="3">
    <source>
        <dbReference type="ARBA" id="ARBA00022840"/>
    </source>
</evidence>
<comment type="caution">
    <text evidence="7">The sequence shown here is derived from an EMBL/GenBank/DDBJ whole genome shotgun (WGS) entry which is preliminary data.</text>
</comment>
<feature type="domain" description="ATP-grasp" evidence="6">
    <location>
        <begin position="223"/>
        <end position="437"/>
    </location>
</feature>
<evidence type="ECO:0000313" key="7">
    <source>
        <dbReference type="EMBL" id="KAK7233069.1"/>
    </source>
</evidence>
<evidence type="ECO:0000256" key="4">
    <source>
        <dbReference type="PROSITE-ProRule" id="PRU00409"/>
    </source>
</evidence>
<feature type="compositionally biased region" description="Basic and acidic residues" evidence="5">
    <location>
        <begin position="26"/>
        <end position="40"/>
    </location>
</feature>
<dbReference type="Pfam" id="PF18130">
    <property type="entry name" value="ATPgrasp_N"/>
    <property type="match status" value="1"/>
</dbReference>
<evidence type="ECO:0000256" key="1">
    <source>
        <dbReference type="ARBA" id="ARBA00022598"/>
    </source>
</evidence>
<dbReference type="PROSITE" id="PS50975">
    <property type="entry name" value="ATP_GRASP"/>
    <property type="match status" value="1"/>
</dbReference>
<evidence type="ECO:0000313" key="8">
    <source>
        <dbReference type="Proteomes" id="UP001363151"/>
    </source>
</evidence>
<reference evidence="7 8" key="1">
    <citation type="submission" date="2024-03" db="EMBL/GenBank/DDBJ databases">
        <title>Aureococcus anophagefferens CCMP1851 and Kratosvirus quantuckense: Draft genome of a second virus-susceptible host strain in the model system.</title>
        <authorList>
            <person name="Chase E."/>
            <person name="Truchon A.R."/>
            <person name="Schepens W."/>
            <person name="Wilhelm S.W."/>
        </authorList>
    </citation>
    <scope>NUCLEOTIDE SEQUENCE [LARGE SCALE GENOMIC DNA]</scope>
    <source>
        <strain evidence="7 8">CCMP1851</strain>
    </source>
</reference>